<accession>A0A2T9Y8H3</accession>
<dbReference type="EMBL" id="MBFR01000369">
    <property type="protein sequence ID" value="PVU88617.1"/>
    <property type="molecule type" value="Genomic_DNA"/>
</dbReference>
<comment type="caution">
    <text evidence="1">The sequence shown here is derived from an EMBL/GenBank/DDBJ whole genome shotgun (WGS) entry which is preliminary data.</text>
</comment>
<dbReference type="AlphaFoldDB" id="A0A2T9Y8H3"/>
<keyword evidence="2" id="KW-1185">Reference proteome</keyword>
<proteinExistence type="predicted"/>
<sequence length="430" mass="49120">MSNMPDVSQSAAAELLFQQEKRTWLEYRISAKTGLIDSMPVKHFLNGYEPQTLKKIFFGGSDKKIGCGWNDIYASIQHGAITKTTHFILYKVKQAIKFMKAPIFINERRVKLYQTIRLEEGAQTISIPSAKNFSTPVIVDEINKIFSPYGANIDFSAFKNKKTSFSAQDVFLLAFFCKKVGHCKTEYPEIKKKKTKKVRYPKYHRKKIAQKSLNQFQYFQKKIESPTIDRTIDRTFDRTQYGAYTMEKNMIGTELKPICNILYSTENKLKNESNRVPYNEIILETSKIDFGTDYSCPSSPPVVEMVRSNDGTVDASKISNGIKITFKSEESPSQNKKIAKFAHFGPGFLQILENKNKKTQDNVPMNHLPLMAVWSISKITKTPDKTQINIKKIKSNTDAVVNHNRFIALFQLDSNIDELCTGTDMTVVDI</sequence>
<protein>
    <submittedName>
        <fullName evidence="1">Uncharacterized protein</fullName>
    </submittedName>
</protein>
<gene>
    <name evidence="1" type="ORF">BB561_005755</name>
</gene>
<evidence type="ECO:0000313" key="1">
    <source>
        <dbReference type="EMBL" id="PVU88617.1"/>
    </source>
</evidence>
<name>A0A2T9Y8H3_9FUNG</name>
<organism evidence="1 2">
    <name type="scientific">Smittium simulii</name>
    <dbReference type="NCBI Taxonomy" id="133385"/>
    <lineage>
        <taxon>Eukaryota</taxon>
        <taxon>Fungi</taxon>
        <taxon>Fungi incertae sedis</taxon>
        <taxon>Zoopagomycota</taxon>
        <taxon>Kickxellomycotina</taxon>
        <taxon>Harpellomycetes</taxon>
        <taxon>Harpellales</taxon>
        <taxon>Legeriomycetaceae</taxon>
        <taxon>Smittium</taxon>
    </lineage>
</organism>
<reference evidence="1 2" key="1">
    <citation type="journal article" date="2018" name="MBio">
        <title>Comparative Genomics Reveals the Core Gene Toolbox for the Fungus-Insect Symbiosis.</title>
        <authorList>
            <person name="Wang Y."/>
            <person name="Stata M."/>
            <person name="Wang W."/>
            <person name="Stajich J.E."/>
            <person name="White M.M."/>
            <person name="Moncalvo J.M."/>
        </authorList>
    </citation>
    <scope>NUCLEOTIDE SEQUENCE [LARGE SCALE GENOMIC DNA]</scope>
    <source>
        <strain evidence="1 2">SWE-8-4</strain>
    </source>
</reference>
<dbReference type="Proteomes" id="UP000245383">
    <property type="component" value="Unassembled WGS sequence"/>
</dbReference>
<evidence type="ECO:0000313" key="2">
    <source>
        <dbReference type="Proteomes" id="UP000245383"/>
    </source>
</evidence>
<dbReference type="OrthoDB" id="5554389at2759"/>